<dbReference type="SUPFAM" id="SSF46785">
    <property type="entry name" value="Winged helix' DNA-binding domain"/>
    <property type="match status" value="1"/>
</dbReference>
<feature type="domain" description="IclR-ED" evidence="5">
    <location>
        <begin position="73"/>
        <end position="252"/>
    </location>
</feature>
<dbReference type="Proteomes" id="UP000218965">
    <property type="component" value="Chromosome"/>
</dbReference>
<name>A0A0U5BLI4_9MICO</name>
<dbReference type="Pfam" id="PF01614">
    <property type="entry name" value="IclR_C"/>
    <property type="match status" value="1"/>
</dbReference>
<dbReference type="Pfam" id="PF09339">
    <property type="entry name" value="HTH_IclR"/>
    <property type="match status" value="1"/>
</dbReference>
<evidence type="ECO:0000313" key="7">
    <source>
        <dbReference type="Proteomes" id="UP000218965"/>
    </source>
</evidence>
<evidence type="ECO:0000256" key="3">
    <source>
        <dbReference type="ARBA" id="ARBA00023163"/>
    </source>
</evidence>
<evidence type="ECO:0000256" key="2">
    <source>
        <dbReference type="ARBA" id="ARBA00023125"/>
    </source>
</evidence>
<organism evidence="6 7">
    <name type="scientific">Microcella alkaliphila</name>
    <dbReference type="NCBI Taxonomy" id="279828"/>
    <lineage>
        <taxon>Bacteria</taxon>
        <taxon>Bacillati</taxon>
        <taxon>Actinomycetota</taxon>
        <taxon>Actinomycetes</taxon>
        <taxon>Micrococcales</taxon>
        <taxon>Microbacteriaceae</taxon>
        <taxon>Microcella</taxon>
    </lineage>
</organism>
<dbReference type="GO" id="GO:0003677">
    <property type="term" value="F:DNA binding"/>
    <property type="evidence" value="ECO:0007669"/>
    <property type="project" value="UniProtKB-KW"/>
</dbReference>
<dbReference type="InterPro" id="IPR029016">
    <property type="entry name" value="GAF-like_dom_sf"/>
</dbReference>
<evidence type="ECO:0000313" key="6">
    <source>
        <dbReference type="EMBL" id="BAU31436.1"/>
    </source>
</evidence>
<dbReference type="InterPro" id="IPR036388">
    <property type="entry name" value="WH-like_DNA-bd_sf"/>
</dbReference>
<reference evidence="7" key="1">
    <citation type="submission" date="2015-12" db="EMBL/GenBank/DDBJ databases">
        <authorList>
            <person name="Shamseldin A."/>
            <person name="Moawad H."/>
            <person name="Abd El-Rahim W.M."/>
            <person name="Sadowsky M.J."/>
        </authorList>
    </citation>
    <scope>NUCLEOTIDE SEQUENCE [LARGE SCALE GENOMIC DNA]</scope>
    <source>
        <strain evidence="7">JAM AC0309</strain>
    </source>
</reference>
<dbReference type="GO" id="GO:0045892">
    <property type="term" value="P:negative regulation of DNA-templated transcription"/>
    <property type="evidence" value="ECO:0007669"/>
    <property type="project" value="TreeGrafter"/>
</dbReference>
<feature type="domain" description="HTH iclR-type" evidence="4">
    <location>
        <begin position="11"/>
        <end position="72"/>
    </location>
</feature>
<dbReference type="KEGG" id="malk:MalAC0309_0564"/>
<proteinExistence type="predicted"/>
<keyword evidence="1" id="KW-0805">Transcription regulation</keyword>
<dbReference type="PANTHER" id="PTHR30136">
    <property type="entry name" value="HELIX-TURN-HELIX TRANSCRIPTIONAL REGULATOR, ICLR FAMILY"/>
    <property type="match status" value="1"/>
</dbReference>
<dbReference type="SMART" id="SM00346">
    <property type="entry name" value="HTH_ICLR"/>
    <property type="match status" value="1"/>
</dbReference>
<dbReference type="InterPro" id="IPR014757">
    <property type="entry name" value="Tscrpt_reg_IclR_C"/>
</dbReference>
<dbReference type="SUPFAM" id="SSF55781">
    <property type="entry name" value="GAF domain-like"/>
    <property type="match status" value="1"/>
</dbReference>
<sequence length="264" mass="28445">MGEVTEGVRVIQAIDRAARILASLQGARHLGITELAGILELPPSTVHGIVKSLQAHGLVAKEPGSQRYMLGPALLKLSNVYLDTLDVRARAMRWTRELARRTGLSTRLGAELFDEVIIIHHNRRPDGSQQMLETGITIPAHASALGKVLLAYHPCAADELLAKPLRSLTGDTVTDPATLRLQLAGVAERALAMEEDEAVLGESSVAVPVADRSGAVIAAVSVVMPSSEWPPEAGVLNDLRETARNISRELGYTEWPPKVMPRDD</sequence>
<dbReference type="PANTHER" id="PTHR30136:SF24">
    <property type="entry name" value="HTH-TYPE TRANSCRIPTIONAL REPRESSOR ALLR"/>
    <property type="match status" value="1"/>
</dbReference>
<dbReference type="AlphaFoldDB" id="A0A0U5BLI4"/>
<dbReference type="InterPro" id="IPR036390">
    <property type="entry name" value="WH_DNA-bd_sf"/>
</dbReference>
<gene>
    <name evidence="6" type="ORF">MalAC0309_0564</name>
</gene>
<dbReference type="InterPro" id="IPR005471">
    <property type="entry name" value="Tscrpt_reg_IclR_N"/>
</dbReference>
<protein>
    <submittedName>
        <fullName evidence="6">Glycerol operon regulatory protein</fullName>
    </submittedName>
</protein>
<dbReference type="PROSITE" id="PS51077">
    <property type="entry name" value="HTH_ICLR"/>
    <property type="match status" value="1"/>
</dbReference>
<dbReference type="PROSITE" id="PS51078">
    <property type="entry name" value="ICLR_ED"/>
    <property type="match status" value="1"/>
</dbReference>
<accession>A0A0U5BLI4</accession>
<keyword evidence="2" id="KW-0238">DNA-binding</keyword>
<dbReference type="InterPro" id="IPR050707">
    <property type="entry name" value="HTH_MetabolicPath_Reg"/>
</dbReference>
<dbReference type="GO" id="GO:0003700">
    <property type="term" value="F:DNA-binding transcription factor activity"/>
    <property type="evidence" value="ECO:0007669"/>
    <property type="project" value="TreeGrafter"/>
</dbReference>
<keyword evidence="3" id="KW-0804">Transcription</keyword>
<evidence type="ECO:0000259" key="4">
    <source>
        <dbReference type="PROSITE" id="PS51077"/>
    </source>
</evidence>
<evidence type="ECO:0000256" key="1">
    <source>
        <dbReference type="ARBA" id="ARBA00023015"/>
    </source>
</evidence>
<reference evidence="6 7" key="2">
    <citation type="submission" date="2016-01" db="EMBL/GenBank/DDBJ databases">
        <title>Microcella alkaliphila JAM AC0309 whole genome shotgun sequence.</title>
        <authorList>
            <person name="Kurata A."/>
            <person name="Hirose Y."/>
            <person name="Kishimoto N."/>
            <person name="Kobayashi T."/>
        </authorList>
    </citation>
    <scope>NUCLEOTIDE SEQUENCE [LARGE SCALE GENOMIC DNA]</scope>
    <source>
        <strain evidence="6 7">JAM AC0309</strain>
    </source>
</reference>
<dbReference type="Gene3D" id="3.30.450.40">
    <property type="match status" value="1"/>
</dbReference>
<evidence type="ECO:0000259" key="5">
    <source>
        <dbReference type="PROSITE" id="PS51078"/>
    </source>
</evidence>
<dbReference type="Gene3D" id="1.10.10.10">
    <property type="entry name" value="Winged helix-like DNA-binding domain superfamily/Winged helix DNA-binding domain"/>
    <property type="match status" value="1"/>
</dbReference>
<dbReference type="EMBL" id="AP017315">
    <property type="protein sequence ID" value="BAU31436.1"/>
    <property type="molecule type" value="Genomic_DNA"/>
</dbReference>